<dbReference type="EMBL" id="JACJID010000001">
    <property type="protein sequence ID" value="MBA8922921.1"/>
    <property type="molecule type" value="Genomic_DNA"/>
</dbReference>
<sequence length="65" mass="7310">MKATFTAFCIAWDLSVFTTAPHNGSQYSATVYGNGVELQQAIEPLFEAYFSHARNDEVFTEMARK</sequence>
<keyword evidence="2" id="KW-1185">Reference proteome</keyword>
<name>A0ABR6B7S7_9PSEU</name>
<comment type="caution">
    <text evidence="1">The sequence shown here is derived from an EMBL/GenBank/DDBJ whole genome shotgun (WGS) entry which is preliminary data.</text>
</comment>
<protein>
    <submittedName>
        <fullName evidence="1">Uncharacterized protein</fullName>
    </submittedName>
</protein>
<evidence type="ECO:0000313" key="1">
    <source>
        <dbReference type="EMBL" id="MBA8922921.1"/>
    </source>
</evidence>
<evidence type="ECO:0000313" key="2">
    <source>
        <dbReference type="Proteomes" id="UP000517916"/>
    </source>
</evidence>
<reference evidence="1 2" key="1">
    <citation type="submission" date="2020-08" db="EMBL/GenBank/DDBJ databases">
        <title>Genomic Encyclopedia of Archaeal and Bacterial Type Strains, Phase II (KMG-II): from individual species to whole genera.</title>
        <authorList>
            <person name="Goeker M."/>
        </authorList>
    </citation>
    <scope>NUCLEOTIDE SEQUENCE [LARGE SCALE GENOMIC DNA]</scope>
    <source>
        <strain evidence="1 2">DSM 43850</strain>
    </source>
</reference>
<accession>A0ABR6B7S7</accession>
<proteinExistence type="predicted"/>
<dbReference type="RefSeq" id="WP_025359432.1">
    <property type="nucleotide sequence ID" value="NZ_BAAABQ010000010.1"/>
</dbReference>
<dbReference type="Proteomes" id="UP000517916">
    <property type="component" value="Unassembled WGS sequence"/>
</dbReference>
<gene>
    <name evidence="1" type="ORF">BC739_000118</name>
</gene>
<organism evidence="1 2">
    <name type="scientific">Kutzneria viridogrisea</name>
    <dbReference type="NCBI Taxonomy" id="47990"/>
    <lineage>
        <taxon>Bacteria</taxon>
        <taxon>Bacillati</taxon>
        <taxon>Actinomycetota</taxon>
        <taxon>Actinomycetes</taxon>
        <taxon>Pseudonocardiales</taxon>
        <taxon>Pseudonocardiaceae</taxon>
        <taxon>Kutzneria</taxon>
    </lineage>
</organism>